<dbReference type="EMBL" id="LN614827">
    <property type="protein sequence ID" value="CEG57847.1"/>
    <property type="molecule type" value="Genomic_DNA"/>
</dbReference>
<feature type="region of interest" description="Disordered" evidence="1">
    <location>
        <begin position="668"/>
        <end position="693"/>
    </location>
</feature>
<dbReference type="InterPro" id="IPR001466">
    <property type="entry name" value="Beta-lactam-related"/>
</dbReference>
<feature type="domain" description="Beta-lactamase-related" evidence="2">
    <location>
        <begin position="48"/>
        <end position="320"/>
    </location>
</feature>
<dbReference type="Gene3D" id="3.40.710.10">
    <property type="entry name" value="DD-peptidase/beta-lactamase superfamily"/>
    <property type="match status" value="1"/>
</dbReference>
<dbReference type="PANTHER" id="PTHR43283:SF18">
    <property type="match status" value="1"/>
</dbReference>
<dbReference type="KEGG" id="lfa:LFA_2474"/>
<organism evidence="3 4">
    <name type="scientific">Legionella fallonii LLAP-10</name>
    <dbReference type="NCBI Taxonomy" id="1212491"/>
    <lineage>
        <taxon>Bacteria</taxon>
        <taxon>Pseudomonadati</taxon>
        <taxon>Pseudomonadota</taxon>
        <taxon>Gammaproteobacteria</taxon>
        <taxon>Legionellales</taxon>
        <taxon>Legionellaceae</taxon>
        <taxon>Legionella</taxon>
    </lineage>
</organism>
<dbReference type="SUPFAM" id="SSF56601">
    <property type="entry name" value="beta-lactamase/transpeptidase-like"/>
    <property type="match status" value="1"/>
</dbReference>
<accession>A0A098G5W5</accession>
<reference evidence="4" key="1">
    <citation type="submission" date="2014-09" db="EMBL/GenBank/DDBJ databases">
        <authorList>
            <person name="Gomez-Valero L."/>
        </authorList>
    </citation>
    <scope>NUCLEOTIDE SEQUENCE [LARGE SCALE GENOMIC DNA]</scope>
    <source>
        <strain evidence="4">ATCC700992</strain>
    </source>
</reference>
<evidence type="ECO:0000256" key="1">
    <source>
        <dbReference type="SAM" id="MobiDB-lite"/>
    </source>
</evidence>
<dbReference type="InterPro" id="IPR012338">
    <property type="entry name" value="Beta-lactam/transpept-like"/>
</dbReference>
<keyword evidence="4" id="KW-1185">Reference proteome</keyword>
<dbReference type="HOGENOM" id="CLU_397300_0_0_6"/>
<dbReference type="PANTHER" id="PTHR43283">
    <property type="entry name" value="BETA-LACTAMASE-RELATED"/>
    <property type="match status" value="1"/>
</dbReference>
<evidence type="ECO:0000313" key="3">
    <source>
        <dbReference type="EMBL" id="CEG57847.1"/>
    </source>
</evidence>
<dbReference type="InterPro" id="IPR050789">
    <property type="entry name" value="Diverse_Enzym_Activities"/>
</dbReference>
<evidence type="ECO:0000259" key="2">
    <source>
        <dbReference type="Pfam" id="PF00144"/>
    </source>
</evidence>
<dbReference type="AlphaFoldDB" id="A0A098G5W5"/>
<protein>
    <recommendedName>
        <fullName evidence="2">Beta-lactamase-related domain-containing protein</fullName>
    </recommendedName>
</protein>
<name>A0A098G5W5_9GAMM</name>
<dbReference type="STRING" id="1212491.LFA_2474"/>
<dbReference type="Pfam" id="PF00144">
    <property type="entry name" value="Beta-lactamase"/>
    <property type="match status" value="1"/>
</dbReference>
<sequence>MPNLPSKEIIQEITESAHIPAIGYAYVEPKKDSEHEFASNSFSFGKKNATETKNSVNADTRFPAASLSKVVFTYLVLQLVNEGYIELDEPLHKILQYERFKINDEYPEKAKQLTARHVLSHTTGLPNVEPDLSSKLSFDDKSILGTKYSYSGEAFIYLQKVIETQMSKVLKREVDLEMLAKKYVFDPLEMGHSTFLPQREDDTEIVAVHSHLGKPISIHESIPHLRYDLELRSSLSDLSQAEKGKIYLSENPREYYIKGMSGPAPIPLEIDLTNLTTKLNNRSFRSDILAMTSKASHTPHLNAAGSLLTTADDFSKFMAAWLKNMNAPTFRQAFEPGYYLSLMSITSFDKLEISKLDQKPYLIKDDQGKYKLWGYKENKWQLTDIGNLEVKFEWKQDVTVFISPKDEIFNTLKNNHTPKCGLGWHIYKNKEKEDEVIAYQYGENTDMRSFVAINVDNKKGVAIFTNSEHGMCVGNQLLRDPIGNMQAVFKNLNYSQSDELGWQEMLEGEIAEDKGNFAKDRGNVEEARRCFAKARSNFEKALERSPADEYKQRRLEWFNAVHSSNPENQEFNHRLETFVGKYKNPHEVIEISIRDGNLIHKQFGHETKLVRISETNFVTEKNQSFQLSIKEGQMSVLSIEGWKKSLDKQPMQKSQFEYKNAVTELRESHPDYLESTRAKEEEIHSTTNPHWKQ</sequence>
<dbReference type="Proteomes" id="UP000032430">
    <property type="component" value="Chromosome I"/>
</dbReference>
<evidence type="ECO:0000313" key="4">
    <source>
        <dbReference type="Proteomes" id="UP000032430"/>
    </source>
</evidence>
<dbReference type="RefSeq" id="WP_052673946.1">
    <property type="nucleotide sequence ID" value="NZ_LN614827.1"/>
</dbReference>
<proteinExistence type="predicted"/>
<dbReference type="OrthoDB" id="119951at2"/>
<gene>
    <name evidence="3" type="ORF">LFA_2474</name>
</gene>
<feature type="compositionally biased region" description="Basic and acidic residues" evidence="1">
    <location>
        <begin position="668"/>
        <end position="684"/>
    </location>
</feature>